<protein>
    <recommendedName>
        <fullName evidence="3">Chromosomal replication initiator protein DnaA domain-containing protein</fullName>
    </recommendedName>
</protein>
<dbReference type="PANTHER" id="PTHR30050">
    <property type="entry name" value="CHROMOSOMAL REPLICATION INITIATOR PROTEIN DNAA"/>
    <property type="match status" value="1"/>
</dbReference>
<accession>A0A937DLW4</accession>
<evidence type="ECO:0000313" key="2">
    <source>
        <dbReference type="Proteomes" id="UP000736856"/>
    </source>
</evidence>
<dbReference type="GO" id="GO:0005886">
    <property type="term" value="C:plasma membrane"/>
    <property type="evidence" value="ECO:0007669"/>
    <property type="project" value="TreeGrafter"/>
</dbReference>
<dbReference type="Gene3D" id="3.40.50.300">
    <property type="entry name" value="P-loop containing nucleotide triphosphate hydrolases"/>
    <property type="match status" value="1"/>
</dbReference>
<gene>
    <name evidence="1" type="ORF">EU981_02000</name>
</gene>
<name>A0A937DLW4_9HYPH</name>
<dbReference type="EMBL" id="SEOL01000003">
    <property type="protein sequence ID" value="MBL0848862.1"/>
    <property type="molecule type" value="Genomic_DNA"/>
</dbReference>
<comment type="caution">
    <text evidence="1">The sequence shown here is derived from an EMBL/GenBank/DDBJ whole genome shotgun (WGS) entry which is preliminary data.</text>
</comment>
<dbReference type="Proteomes" id="UP000736856">
    <property type="component" value="Unassembled WGS sequence"/>
</dbReference>
<organism evidence="1 2">
    <name type="scientific">Candidatus Liberibacter ctenarytainae</name>
    <dbReference type="NCBI Taxonomy" id="2020335"/>
    <lineage>
        <taxon>Bacteria</taxon>
        <taxon>Pseudomonadati</taxon>
        <taxon>Pseudomonadota</taxon>
        <taxon>Alphaproteobacteria</taxon>
        <taxon>Hyphomicrobiales</taxon>
        <taxon>Rhizobiaceae</taxon>
        <taxon>Liberibacter</taxon>
    </lineage>
</organism>
<reference evidence="1" key="1">
    <citation type="submission" date="2019-02" db="EMBL/GenBank/DDBJ databases">
        <title>A novel Candidatus Liberibacter species associated with the New Zealand native fuchsia psyllid, Ctenarytaina fuchsiae.</title>
        <authorList>
            <person name="Thompson S.M."/>
            <person name="Jorgensen N."/>
            <person name="David C."/>
            <person name="Bulman S.R."/>
            <person name="Smith G.R."/>
        </authorList>
    </citation>
    <scope>NUCLEOTIDE SEQUENCE</scope>
    <source>
        <strain evidence="1">Oxford</strain>
    </source>
</reference>
<sequence length="244" mass="27173">MSFVVRGCDLVGSEKQAVQKQEEQLFLSFSRLSGKIGRDDLLVHSSIEEAVHLIDAWPSWPSPVVILVGPSGCGKSCLANIWSDKSGATELYSARIGLDSVLVDAQSPSLLEDADRIDFDDTKLFHIINSINQHNSNLLITARTLPISWPVHLPDLYSRLKAATVVKIGFPDGDLLEKIIVKMFSDRQIFIDKKIVSYIVQRMERSLVFAEKLVNRMDDLAFSRGTGIVRSLASEVLDEMQQSD</sequence>
<dbReference type="GO" id="GO:0003688">
    <property type="term" value="F:DNA replication origin binding"/>
    <property type="evidence" value="ECO:0007669"/>
    <property type="project" value="TreeGrafter"/>
</dbReference>
<dbReference type="SUPFAM" id="SSF52540">
    <property type="entry name" value="P-loop containing nucleoside triphosphate hydrolases"/>
    <property type="match status" value="1"/>
</dbReference>
<dbReference type="GO" id="GO:0006270">
    <property type="term" value="P:DNA replication initiation"/>
    <property type="evidence" value="ECO:0007669"/>
    <property type="project" value="TreeGrafter"/>
</dbReference>
<evidence type="ECO:0000313" key="1">
    <source>
        <dbReference type="EMBL" id="MBL0848862.1"/>
    </source>
</evidence>
<dbReference type="InterPro" id="IPR027417">
    <property type="entry name" value="P-loop_NTPase"/>
</dbReference>
<proteinExistence type="predicted"/>
<dbReference type="PANTHER" id="PTHR30050:SF5">
    <property type="entry name" value="DNAA REGULATORY INACTIVATOR HDA"/>
    <property type="match status" value="1"/>
</dbReference>
<dbReference type="Gene3D" id="1.10.8.60">
    <property type="match status" value="1"/>
</dbReference>
<dbReference type="AlphaFoldDB" id="A0A937DLW4"/>
<evidence type="ECO:0008006" key="3">
    <source>
        <dbReference type="Google" id="ProtNLM"/>
    </source>
</evidence>